<dbReference type="RefSeq" id="XP_041683921.1">
    <property type="nucleotide sequence ID" value="XM_041833571.1"/>
</dbReference>
<accession>A0A1L7TBU1</accession>
<dbReference type="EMBL" id="FCQH01000007">
    <property type="protein sequence ID" value="CVK96160.1"/>
    <property type="molecule type" value="Genomic_DNA"/>
</dbReference>
<dbReference type="VEuPathDB" id="FungiDB:FMAN_14027"/>
<dbReference type="AlphaFoldDB" id="A0A1L7TBU1"/>
<proteinExistence type="predicted"/>
<comment type="caution">
    <text evidence="1">The sequence shown here is derived from an EMBL/GenBank/DDBJ whole genome shotgun (WGS) entry which is preliminary data.</text>
</comment>
<gene>
    <name evidence="1" type="ORF">FMAN_14027</name>
</gene>
<evidence type="ECO:0000313" key="1">
    <source>
        <dbReference type="EMBL" id="CVK96160.1"/>
    </source>
</evidence>
<evidence type="ECO:0000313" key="2">
    <source>
        <dbReference type="Proteomes" id="UP000184255"/>
    </source>
</evidence>
<name>A0A1L7TBU1_FUSMA</name>
<reference evidence="2" key="1">
    <citation type="journal article" date="2016" name="Genome Biol. Evol.">
        <title>Comparative 'omics' of the Fusarium fujikuroi species complex highlights differences in genetic potential and metabolite synthesis.</title>
        <authorList>
            <person name="Niehaus E.-M."/>
            <person name="Muensterkoetter M."/>
            <person name="Proctor R.H."/>
            <person name="Brown D.W."/>
            <person name="Sharon A."/>
            <person name="Idan Y."/>
            <person name="Oren-Young L."/>
            <person name="Sieber C.M."/>
            <person name="Novak O."/>
            <person name="Pencik A."/>
            <person name="Tarkowska D."/>
            <person name="Hromadova K."/>
            <person name="Freeman S."/>
            <person name="Maymon M."/>
            <person name="Elazar M."/>
            <person name="Youssef S.A."/>
            <person name="El-Shabrawy E.S.M."/>
            <person name="Shalaby A.B.A."/>
            <person name="Houterman P."/>
            <person name="Brock N.L."/>
            <person name="Burkhardt I."/>
            <person name="Tsavkelova E.A."/>
            <person name="Dickschat J.S."/>
            <person name="Galuszka P."/>
            <person name="Gueldener U."/>
            <person name="Tudzynski B."/>
        </authorList>
    </citation>
    <scope>NUCLEOTIDE SEQUENCE [LARGE SCALE GENOMIC DNA]</scope>
    <source>
        <strain evidence="2">MRC7560</strain>
    </source>
</reference>
<dbReference type="GeneID" id="65093276"/>
<dbReference type="Proteomes" id="UP000184255">
    <property type="component" value="Unassembled WGS sequence"/>
</dbReference>
<keyword evidence="2" id="KW-1185">Reference proteome</keyword>
<protein>
    <submittedName>
        <fullName evidence="1">Uncharacterized protein</fullName>
    </submittedName>
</protein>
<organism evidence="1 2">
    <name type="scientific">Fusarium mangiferae</name>
    <name type="common">Mango malformation disease fungus</name>
    <dbReference type="NCBI Taxonomy" id="192010"/>
    <lineage>
        <taxon>Eukaryota</taxon>
        <taxon>Fungi</taxon>
        <taxon>Dikarya</taxon>
        <taxon>Ascomycota</taxon>
        <taxon>Pezizomycotina</taxon>
        <taxon>Sordariomycetes</taxon>
        <taxon>Hypocreomycetidae</taxon>
        <taxon>Hypocreales</taxon>
        <taxon>Nectriaceae</taxon>
        <taxon>Fusarium</taxon>
        <taxon>Fusarium fujikuroi species complex</taxon>
    </lineage>
</organism>
<sequence length="117" mass="13009">MSTAQAALQQKLTITPKTASLLMQAGYSDYRELKHATPNGIVEQFTSKFGIPKTSASAYRRACRRLVFLGTQEDPEEQEKVCADWTNKALAARGIWRADFDDLTGEQIAELLIGTEK</sequence>